<evidence type="ECO:0000259" key="5">
    <source>
        <dbReference type="Pfam" id="PF00326"/>
    </source>
</evidence>
<dbReference type="EMBL" id="RXNU01000013">
    <property type="protein sequence ID" value="RTR37372.1"/>
    <property type="molecule type" value="Genomic_DNA"/>
</dbReference>
<dbReference type="Gene3D" id="2.130.10.120">
    <property type="entry name" value="Prolyl oligopeptidase, N-terminal domain"/>
    <property type="match status" value="1"/>
</dbReference>
<dbReference type="SUPFAM" id="SSF53474">
    <property type="entry name" value="alpha/beta-Hydrolases"/>
    <property type="match status" value="1"/>
</dbReference>
<dbReference type="PANTHER" id="PTHR11757:SF19">
    <property type="entry name" value="PROLYL ENDOPEPTIDASE-LIKE"/>
    <property type="match status" value="1"/>
</dbReference>
<dbReference type="PANTHER" id="PTHR11757">
    <property type="entry name" value="PROTEASE FAMILY S9A OLIGOPEPTIDASE"/>
    <property type="match status" value="1"/>
</dbReference>
<dbReference type="InterPro" id="IPR051543">
    <property type="entry name" value="Serine_Peptidase_S9A"/>
</dbReference>
<evidence type="ECO:0000259" key="6">
    <source>
        <dbReference type="Pfam" id="PF02897"/>
    </source>
</evidence>
<keyword evidence="4" id="KW-0720">Serine protease</keyword>
<evidence type="ECO:0000256" key="2">
    <source>
        <dbReference type="ARBA" id="ARBA00022670"/>
    </source>
</evidence>
<dbReference type="AlphaFoldDB" id="A0A3S0KSG4"/>
<dbReference type="InterPro" id="IPR001375">
    <property type="entry name" value="Peptidase_S9_cat"/>
</dbReference>
<evidence type="ECO:0000256" key="3">
    <source>
        <dbReference type="ARBA" id="ARBA00022801"/>
    </source>
</evidence>
<dbReference type="InterPro" id="IPR029058">
    <property type="entry name" value="AB_hydrolase_fold"/>
</dbReference>
<sequence>MSMISKFVSSLVLLTLSIGCTSMKLVDPVQPPSAEKIPNEMTLHGIKRIDDYYWLRDDTRKNPKVLAHLEAENRYTKAQFSPFEGFQQTLFDELIGRLDKDESSVPYLWHSHWYSRRYKQGFEYPLVIRQGEPDGDKTLLLDVNLRAEGHEFYGLGGVSVSPDESIIAFGEDTLSRRIYRVYFKDIASGKLLEDELTGTDGRVVWANDNKHLFYIAKDPKTLLGFQVFRHQLGTLQSQDVLVFEEQDDSFYISLGKSLDESRITLFNESTTTSEVSVLDADRPLGEFKPLLAREEGHEYSVAKLGRTYYILTNWEAVNFRLMKVDESKFSDKAMWQEVIGASSDSRIEDYLLLEKFLIVQTREKGISRLRVFPLTRVNGRDVSQDEKVEGEPFELPFNDPAYVVGLDVNARQASDKLRIYYSSPTTPESIYEYDLTRLPTRVLLKQEKVLGGFESEAYKAERIFITARDGVQVPVTLVYRKDTFNKDGRNPLYQYGYGAYGHTIDPDFDSSALSLLDRGVVYAIAHVRGGEMLGRPWYDDGRMLNKQHSFDDFIDVTKALTSQGYGDRKRVVAAGGSAGGLLMGGVINQAPELYFAVAAHVPFVDIVTTMLDESIPLTTNEYDEWGNPNEKIYFDYMLSYSPYDQIKQQAYPHMLVTTGLHDSQVQYFEPAKWVAKLREYKTDDNQLLFHIDMEAGHGGKSGRYRRYQDTAEEYAFLLSLLGLND</sequence>
<dbReference type="PRINTS" id="PR00862">
    <property type="entry name" value="PROLIGOPTASE"/>
</dbReference>
<reference evidence="7 8" key="1">
    <citation type="submission" date="2018-12" db="EMBL/GenBank/DDBJ databases">
        <authorList>
            <person name="Yu L."/>
        </authorList>
    </citation>
    <scope>NUCLEOTIDE SEQUENCE [LARGE SCALE GENOMIC DNA]</scope>
    <source>
        <strain evidence="7 8">HAW-EB2</strain>
    </source>
</reference>
<dbReference type="Gene3D" id="3.40.50.1820">
    <property type="entry name" value="alpha/beta hydrolase"/>
    <property type="match status" value="1"/>
</dbReference>
<dbReference type="GO" id="GO:0004252">
    <property type="term" value="F:serine-type endopeptidase activity"/>
    <property type="evidence" value="ECO:0007669"/>
    <property type="project" value="InterPro"/>
</dbReference>
<dbReference type="Pfam" id="PF02897">
    <property type="entry name" value="Peptidase_S9_N"/>
    <property type="match status" value="1"/>
</dbReference>
<protein>
    <submittedName>
        <fullName evidence="7">S9 family peptidase</fullName>
    </submittedName>
</protein>
<feature type="domain" description="Peptidase S9A N-terminal" evidence="6">
    <location>
        <begin position="32"/>
        <end position="437"/>
    </location>
</feature>
<keyword evidence="2" id="KW-0645">Protease</keyword>
<proteinExistence type="inferred from homology"/>
<dbReference type="Pfam" id="PF00326">
    <property type="entry name" value="Peptidase_S9"/>
    <property type="match status" value="1"/>
</dbReference>
<feature type="domain" description="Peptidase S9 prolyl oligopeptidase catalytic" evidence="5">
    <location>
        <begin position="507"/>
        <end position="722"/>
    </location>
</feature>
<dbReference type="GO" id="GO:0006508">
    <property type="term" value="P:proteolysis"/>
    <property type="evidence" value="ECO:0007669"/>
    <property type="project" value="UniProtKB-KW"/>
</dbReference>
<evidence type="ECO:0000313" key="7">
    <source>
        <dbReference type="EMBL" id="RTR37372.1"/>
    </source>
</evidence>
<evidence type="ECO:0000313" key="8">
    <source>
        <dbReference type="Proteomes" id="UP000267448"/>
    </source>
</evidence>
<accession>A0A3S0KSG4</accession>
<dbReference type="PROSITE" id="PS51257">
    <property type="entry name" value="PROKAR_LIPOPROTEIN"/>
    <property type="match status" value="1"/>
</dbReference>
<dbReference type="Proteomes" id="UP000267448">
    <property type="component" value="Unassembled WGS sequence"/>
</dbReference>
<keyword evidence="8" id="KW-1185">Reference proteome</keyword>
<evidence type="ECO:0000256" key="4">
    <source>
        <dbReference type="ARBA" id="ARBA00022825"/>
    </source>
</evidence>
<dbReference type="InterPro" id="IPR002470">
    <property type="entry name" value="Peptidase_S9A"/>
</dbReference>
<name>A0A3S0KSG4_9GAMM</name>
<dbReference type="InterPro" id="IPR023302">
    <property type="entry name" value="Pept_S9A_N"/>
</dbReference>
<evidence type="ECO:0000256" key="1">
    <source>
        <dbReference type="ARBA" id="ARBA00005228"/>
    </source>
</evidence>
<comment type="similarity">
    <text evidence="1">Belongs to the peptidase S9A family.</text>
</comment>
<dbReference type="OrthoDB" id="9801421at2"/>
<keyword evidence="3" id="KW-0378">Hydrolase</keyword>
<gene>
    <name evidence="7" type="ORF">EKG38_19445</name>
</gene>
<dbReference type="FunFam" id="3.40.50.1820:FF:000005">
    <property type="entry name" value="Prolyl endopeptidase"/>
    <property type="match status" value="1"/>
</dbReference>
<comment type="caution">
    <text evidence="7">The sequence shown here is derived from an EMBL/GenBank/DDBJ whole genome shotgun (WGS) entry which is preliminary data.</text>
</comment>
<dbReference type="SUPFAM" id="SSF50993">
    <property type="entry name" value="Peptidase/esterase 'gauge' domain"/>
    <property type="match status" value="1"/>
</dbReference>
<organism evidence="7 8">
    <name type="scientific">Shewanella canadensis</name>
    <dbReference type="NCBI Taxonomy" id="271096"/>
    <lineage>
        <taxon>Bacteria</taxon>
        <taxon>Pseudomonadati</taxon>
        <taxon>Pseudomonadota</taxon>
        <taxon>Gammaproteobacteria</taxon>
        <taxon>Alteromonadales</taxon>
        <taxon>Shewanellaceae</taxon>
        <taxon>Shewanella</taxon>
    </lineage>
</organism>